<feature type="chain" id="PRO_5029754825" description="RNase H type-1 domain-containing protein" evidence="1">
    <location>
        <begin position="23"/>
        <end position="64"/>
    </location>
</feature>
<evidence type="ECO:0000256" key="1">
    <source>
        <dbReference type="SAM" id="SignalP"/>
    </source>
</evidence>
<gene>
    <name evidence="2" type="ORF">Goshw_014566</name>
</gene>
<protein>
    <recommendedName>
        <fullName evidence="4">RNase H type-1 domain-containing protein</fullName>
    </recommendedName>
</protein>
<evidence type="ECO:0008006" key="4">
    <source>
        <dbReference type="Google" id="ProtNLM"/>
    </source>
</evidence>
<proteinExistence type="predicted"/>
<reference evidence="2 3" key="1">
    <citation type="journal article" date="2019" name="Genome Biol. Evol.">
        <title>Insights into the evolution of the New World diploid cottons (Gossypium, subgenus Houzingenia) based on genome sequencing.</title>
        <authorList>
            <person name="Grover C.E."/>
            <person name="Arick M.A. 2nd"/>
            <person name="Thrash A."/>
            <person name="Conover J.L."/>
            <person name="Sanders W.S."/>
            <person name="Peterson D.G."/>
            <person name="Frelichowski J.E."/>
            <person name="Scheffler J.A."/>
            <person name="Scheffler B.E."/>
            <person name="Wendel J.F."/>
        </authorList>
    </citation>
    <scope>NUCLEOTIDE SEQUENCE [LARGE SCALE GENOMIC DNA]</scope>
    <source>
        <strain evidence="2">1</strain>
        <tissue evidence="2">Leaf</tissue>
    </source>
</reference>
<keyword evidence="1" id="KW-0732">Signal</keyword>
<comment type="caution">
    <text evidence="2">The sequence shown here is derived from an EMBL/GenBank/DDBJ whole genome shotgun (WGS) entry which is preliminary data.</text>
</comment>
<dbReference type="Proteomes" id="UP000593576">
    <property type="component" value="Unassembled WGS sequence"/>
</dbReference>
<accession>A0A7J9N124</accession>
<evidence type="ECO:0000313" key="3">
    <source>
        <dbReference type="Proteomes" id="UP000593576"/>
    </source>
</evidence>
<dbReference type="EMBL" id="JABFAF010266012">
    <property type="protein sequence ID" value="MBA0876766.1"/>
    <property type="molecule type" value="Genomic_DNA"/>
</dbReference>
<sequence length="64" mass="7092">MACLQAIQLGLTLGLLGVVIEGDTRSVIYKLQAEISEQKKMKKSPREIESGMEWVGEEMIKGAR</sequence>
<feature type="signal peptide" evidence="1">
    <location>
        <begin position="1"/>
        <end position="22"/>
    </location>
</feature>
<organism evidence="2 3">
    <name type="scientific">Gossypium schwendimanii</name>
    <name type="common">Cotton</name>
    <dbReference type="NCBI Taxonomy" id="34291"/>
    <lineage>
        <taxon>Eukaryota</taxon>
        <taxon>Viridiplantae</taxon>
        <taxon>Streptophyta</taxon>
        <taxon>Embryophyta</taxon>
        <taxon>Tracheophyta</taxon>
        <taxon>Spermatophyta</taxon>
        <taxon>Magnoliopsida</taxon>
        <taxon>eudicotyledons</taxon>
        <taxon>Gunneridae</taxon>
        <taxon>Pentapetalae</taxon>
        <taxon>rosids</taxon>
        <taxon>malvids</taxon>
        <taxon>Malvales</taxon>
        <taxon>Malvaceae</taxon>
        <taxon>Malvoideae</taxon>
        <taxon>Gossypium</taxon>
    </lineage>
</organism>
<keyword evidence="3" id="KW-1185">Reference proteome</keyword>
<dbReference type="OrthoDB" id="10328743at2759"/>
<dbReference type="AlphaFoldDB" id="A0A7J9N124"/>
<evidence type="ECO:0000313" key="2">
    <source>
        <dbReference type="EMBL" id="MBA0876766.1"/>
    </source>
</evidence>
<name>A0A7J9N124_GOSSC</name>